<feature type="chain" id="PRO_5039125812" evidence="2">
    <location>
        <begin position="20"/>
        <end position="271"/>
    </location>
</feature>
<feature type="compositionally biased region" description="Polar residues" evidence="1">
    <location>
        <begin position="64"/>
        <end position="74"/>
    </location>
</feature>
<proteinExistence type="predicted"/>
<dbReference type="InterPro" id="IPR024079">
    <property type="entry name" value="MetalloPept_cat_dom_sf"/>
</dbReference>
<feature type="region of interest" description="Disordered" evidence="1">
    <location>
        <begin position="39"/>
        <end position="76"/>
    </location>
</feature>
<dbReference type="Proteomes" id="UP000295388">
    <property type="component" value="Unassembled WGS sequence"/>
</dbReference>
<dbReference type="GO" id="GO:0008237">
    <property type="term" value="F:metallopeptidase activity"/>
    <property type="evidence" value="ECO:0007669"/>
    <property type="project" value="InterPro"/>
</dbReference>
<keyword evidence="2" id="KW-0732">Signal</keyword>
<evidence type="ECO:0000313" key="4">
    <source>
        <dbReference type="EMBL" id="TDO54745.1"/>
    </source>
</evidence>
<organism evidence="4 5">
    <name type="scientific">Kribbella caucasensis</name>
    <dbReference type="NCBI Taxonomy" id="2512215"/>
    <lineage>
        <taxon>Bacteria</taxon>
        <taxon>Bacillati</taxon>
        <taxon>Actinomycetota</taxon>
        <taxon>Actinomycetes</taxon>
        <taxon>Propionibacteriales</taxon>
        <taxon>Kribbellaceae</taxon>
        <taxon>Kribbella</taxon>
    </lineage>
</organism>
<gene>
    <name evidence="4" type="ORF">EV643_101535</name>
</gene>
<evidence type="ECO:0000259" key="3">
    <source>
        <dbReference type="Pfam" id="PF11350"/>
    </source>
</evidence>
<sequence length="271" mass="29035">MRKLRIAGLGLAAAVVAGALVQLPASPFARNAYPDRPVITAANTPSADQPYAGQRETTKPTAPAKSSSAPTGPTVTYPARGTVSFAVLPGDPTTIGTSGRLLTYQIGIEGGIAGIDRTALARFVRDTYGAPQGWTAGGRWRFKQVGPGQHADFRVMFVTPATRDTYCGGGYDRYTSCRIGDRVVLNIARWAHGVPNYGASLTAYRQYMLNHETGHRLGEAHELCPGPGRPAPVMQQQTLGLHGCVAYAWPYRDNQRYEGKLGKYDDAIPAS</sequence>
<dbReference type="OrthoDB" id="9779865at2"/>
<evidence type="ECO:0000256" key="2">
    <source>
        <dbReference type="SAM" id="SignalP"/>
    </source>
</evidence>
<evidence type="ECO:0000256" key="1">
    <source>
        <dbReference type="SAM" id="MobiDB-lite"/>
    </source>
</evidence>
<dbReference type="SUPFAM" id="SSF55486">
    <property type="entry name" value="Metalloproteases ('zincins'), catalytic domain"/>
    <property type="match status" value="1"/>
</dbReference>
<protein>
    <submittedName>
        <fullName evidence="4">Uncharacterized protein DUF3152</fullName>
    </submittedName>
</protein>
<name>A0A4R6KPY3_9ACTN</name>
<feature type="domain" description="DUF3152" evidence="3">
    <location>
        <begin position="75"/>
        <end position="242"/>
    </location>
</feature>
<dbReference type="RefSeq" id="WP_133798291.1">
    <property type="nucleotide sequence ID" value="NZ_SNWQ01000001.1"/>
</dbReference>
<dbReference type="EMBL" id="SNWQ01000001">
    <property type="protein sequence ID" value="TDO54745.1"/>
    <property type="molecule type" value="Genomic_DNA"/>
</dbReference>
<comment type="caution">
    <text evidence="4">The sequence shown here is derived from an EMBL/GenBank/DDBJ whole genome shotgun (WGS) entry which is preliminary data.</text>
</comment>
<dbReference type="Pfam" id="PF11350">
    <property type="entry name" value="DUF3152"/>
    <property type="match status" value="1"/>
</dbReference>
<dbReference type="AlphaFoldDB" id="A0A4R6KPY3"/>
<dbReference type="InterPro" id="IPR022603">
    <property type="entry name" value="DUF3152"/>
</dbReference>
<reference evidence="4 5" key="1">
    <citation type="submission" date="2019-03" db="EMBL/GenBank/DDBJ databases">
        <title>Genomic Encyclopedia of Type Strains, Phase III (KMG-III): the genomes of soil and plant-associated and newly described type strains.</title>
        <authorList>
            <person name="Whitman W."/>
        </authorList>
    </citation>
    <scope>NUCLEOTIDE SEQUENCE [LARGE SCALE GENOMIC DNA]</scope>
    <source>
        <strain evidence="4 5">VKM Ac-2527</strain>
    </source>
</reference>
<feature type="signal peptide" evidence="2">
    <location>
        <begin position="1"/>
        <end position="19"/>
    </location>
</feature>
<keyword evidence="5" id="KW-1185">Reference proteome</keyword>
<evidence type="ECO:0000313" key="5">
    <source>
        <dbReference type="Proteomes" id="UP000295388"/>
    </source>
</evidence>
<dbReference type="Gene3D" id="3.40.390.10">
    <property type="entry name" value="Collagenase (Catalytic Domain)"/>
    <property type="match status" value="1"/>
</dbReference>
<accession>A0A4R6KPY3</accession>